<feature type="transmembrane region" description="Helical" evidence="1">
    <location>
        <begin position="13"/>
        <end position="34"/>
    </location>
</feature>
<dbReference type="KEGG" id="fpal:HYN49_04845"/>
<organism evidence="2 3">
    <name type="scientific">Flavobacterium pallidum</name>
    <dbReference type="NCBI Taxonomy" id="2172098"/>
    <lineage>
        <taxon>Bacteria</taxon>
        <taxon>Pseudomonadati</taxon>
        <taxon>Bacteroidota</taxon>
        <taxon>Flavobacteriia</taxon>
        <taxon>Flavobacteriales</taxon>
        <taxon>Flavobacteriaceae</taxon>
        <taxon>Flavobacterium</taxon>
    </lineage>
</organism>
<evidence type="ECO:0000313" key="2">
    <source>
        <dbReference type="EMBL" id="AWI25277.1"/>
    </source>
</evidence>
<evidence type="ECO:0008006" key="4">
    <source>
        <dbReference type="Google" id="ProtNLM"/>
    </source>
</evidence>
<dbReference type="AlphaFoldDB" id="A0A2S1SG10"/>
<gene>
    <name evidence="2" type="ORF">HYN49_04845</name>
</gene>
<reference evidence="2 3" key="1">
    <citation type="submission" date="2018-05" db="EMBL/GenBank/DDBJ databases">
        <title>Genome sequencing of Flavobacterium sp. HYN0049.</title>
        <authorList>
            <person name="Yi H."/>
            <person name="Baek C."/>
        </authorList>
    </citation>
    <scope>NUCLEOTIDE SEQUENCE [LARGE SCALE GENOMIC DNA]</scope>
    <source>
        <strain evidence="2 3">HYN0049</strain>
    </source>
</reference>
<proteinExistence type="predicted"/>
<sequence>MTRKINSFTLSELLVTMIIALIVVGLAFEVLNLVKKQFTGVQKKYENTEQLALFKERIWLDFNRHSQISYDSAKLSLTLKSDTDSVFYDFLNESVIRDKDTLKLPVKIKRAFFQGEEVTAGLVDAVSFDTGNEKTAAHLFVFKRNDTTLFMNQTWPLN</sequence>
<dbReference type="InterPro" id="IPR012902">
    <property type="entry name" value="N_methyl_site"/>
</dbReference>
<keyword evidence="1" id="KW-1133">Transmembrane helix</keyword>
<dbReference type="RefSeq" id="WP_108903071.1">
    <property type="nucleotide sequence ID" value="NZ_CP029187.1"/>
</dbReference>
<dbReference type="Pfam" id="PF07963">
    <property type="entry name" value="N_methyl"/>
    <property type="match status" value="1"/>
</dbReference>
<dbReference type="EMBL" id="CP029187">
    <property type="protein sequence ID" value="AWI25277.1"/>
    <property type="molecule type" value="Genomic_DNA"/>
</dbReference>
<evidence type="ECO:0000313" key="3">
    <source>
        <dbReference type="Proteomes" id="UP000244937"/>
    </source>
</evidence>
<evidence type="ECO:0000256" key="1">
    <source>
        <dbReference type="SAM" id="Phobius"/>
    </source>
</evidence>
<name>A0A2S1SG10_9FLAO</name>
<dbReference type="Proteomes" id="UP000244937">
    <property type="component" value="Chromosome"/>
</dbReference>
<keyword evidence="1" id="KW-0472">Membrane</keyword>
<keyword evidence="1" id="KW-0812">Transmembrane</keyword>
<dbReference type="OrthoDB" id="1189466at2"/>
<accession>A0A2S1SG10</accession>
<keyword evidence="3" id="KW-1185">Reference proteome</keyword>
<protein>
    <recommendedName>
        <fullName evidence="4">Type II secretion system protein</fullName>
    </recommendedName>
</protein>